<dbReference type="SMART" id="SM00393">
    <property type="entry name" value="R3H"/>
    <property type="match status" value="1"/>
</dbReference>
<reference evidence="3 4" key="1">
    <citation type="journal article" date="2015" name="Nature">
        <title>rRNA introns, odd ribosomes, and small enigmatic genomes across a large radiation of phyla.</title>
        <authorList>
            <person name="Brown C.T."/>
            <person name="Hug L.A."/>
            <person name="Thomas B.C."/>
            <person name="Sharon I."/>
            <person name="Castelle C.J."/>
            <person name="Singh A."/>
            <person name="Wilkins M.J."/>
            <person name="Williams K.H."/>
            <person name="Banfield J.F."/>
        </authorList>
    </citation>
    <scope>NUCLEOTIDE SEQUENCE [LARGE SCALE GENOMIC DNA]</scope>
</reference>
<evidence type="ECO:0000259" key="2">
    <source>
        <dbReference type="PROSITE" id="PS51061"/>
    </source>
</evidence>
<dbReference type="PROSITE" id="PS51061">
    <property type="entry name" value="R3H"/>
    <property type="match status" value="1"/>
</dbReference>
<dbReference type="InterPro" id="IPR015946">
    <property type="entry name" value="KH_dom-like_a/b"/>
</dbReference>
<evidence type="ECO:0000256" key="1">
    <source>
        <dbReference type="ARBA" id="ARBA00022884"/>
    </source>
</evidence>
<dbReference type="InterPro" id="IPR036867">
    <property type="entry name" value="R3H_dom_sf"/>
</dbReference>
<evidence type="ECO:0000313" key="4">
    <source>
        <dbReference type="Proteomes" id="UP000034696"/>
    </source>
</evidence>
<dbReference type="PANTHER" id="PTHR35800">
    <property type="entry name" value="PROTEIN JAG"/>
    <property type="match status" value="1"/>
</dbReference>
<gene>
    <name evidence="3" type="ORF">UX06_C0011G0002</name>
</gene>
<dbReference type="InterPro" id="IPR009019">
    <property type="entry name" value="KH_sf_prok-type"/>
</dbReference>
<dbReference type="SUPFAM" id="SSF54814">
    <property type="entry name" value="Prokaryotic type KH domain (KH-domain type II)"/>
    <property type="match status" value="1"/>
</dbReference>
<dbReference type="Pfam" id="PF07650">
    <property type="entry name" value="KH_2"/>
    <property type="match status" value="1"/>
</dbReference>
<dbReference type="AlphaFoldDB" id="A0A0G1M8V1"/>
<dbReference type="InterPro" id="IPR039247">
    <property type="entry name" value="KhpB"/>
</dbReference>
<protein>
    <submittedName>
        <fullName evidence="3">R3H domain protein</fullName>
    </submittedName>
</protein>
<keyword evidence="1" id="KW-0694">RNA-binding</keyword>
<sequence>MGEEKEKIKEIVEELLAKIGTFGEVSILETADNTQFQIRTQEAGLLIGEGGENLIALNHLVKRITEARLGRIPAPFSIDVNDYQKQRAEEIKDLARLSAQRVRYFKKEIQLKPMSSYERRIVHSILTEYPDIMTQSTGEEPNRKVVIKPFEGKS</sequence>
<dbReference type="InterPro" id="IPR001374">
    <property type="entry name" value="R3H_dom"/>
</dbReference>
<accession>A0A0G1M8V1</accession>
<proteinExistence type="predicted"/>
<dbReference type="PATRIC" id="fig|1618649.3.peg.220"/>
<dbReference type="Gene3D" id="3.30.1370.50">
    <property type="entry name" value="R3H-like domain"/>
    <property type="match status" value="1"/>
</dbReference>
<dbReference type="Gene3D" id="3.30.300.20">
    <property type="match status" value="1"/>
</dbReference>
<dbReference type="Pfam" id="PF01424">
    <property type="entry name" value="R3H"/>
    <property type="match status" value="1"/>
</dbReference>
<dbReference type="CDD" id="cd02644">
    <property type="entry name" value="R3H_jag"/>
    <property type="match status" value="1"/>
</dbReference>
<feature type="domain" description="R3H" evidence="2">
    <location>
        <begin position="85"/>
        <end position="151"/>
    </location>
</feature>
<name>A0A0G1M8V1_9BACT</name>
<dbReference type="SUPFAM" id="SSF82708">
    <property type="entry name" value="R3H domain"/>
    <property type="match status" value="1"/>
</dbReference>
<dbReference type="GO" id="GO:0003723">
    <property type="term" value="F:RNA binding"/>
    <property type="evidence" value="ECO:0007669"/>
    <property type="project" value="UniProtKB-KW"/>
</dbReference>
<dbReference type="PANTHER" id="PTHR35800:SF1">
    <property type="entry name" value="RNA-BINDING PROTEIN KHPB"/>
    <property type="match status" value="1"/>
</dbReference>
<dbReference type="Proteomes" id="UP000034696">
    <property type="component" value="Unassembled WGS sequence"/>
</dbReference>
<comment type="caution">
    <text evidence="3">The sequence shown here is derived from an EMBL/GenBank/DDBJ whole genome shotgun (WGS) entry which is preliminary data.</text>
</comment>
<dbReference type="EMBL" id="LCKT01000011">
    <property type="protein sequence ID" value="KKU04691.1"/>
    <property type="molecule type" value="Genomic_DNA"/>
</dbReference>
<organism evidence="3 4">
    <name type="scientific">Candidatus Giovannonibacteria bacterium GW2011_GWA2_45_21</name>
    <dbReference type="NCBI Taxonomy" id="1618649"/>
    <lineage>
        <taxon>Bacteria</taxon>
        <taxon>Candidatus Giovannoniibacteriota</taxon>
    </lineage>
</organism>
<dbReference type="InterPro" id="IPR004044">
    <property type="entry name" value="KH_dom_type_2"/>
</dbReference>
<dbReference type="InterPro" id="IPR034079">
    <property type="entry name" value="R3H_KhpB"/>
</dbReference>
<evidence type="ECO:0000313" key="3">
    <source>
        <dbReference type="EMBL" id="KKU04691.1"/>
    </source>
</evidence>